<dbReference type="Proteomes" id="UP000054279">
    <property type="component" value="Unassembled WGS sequence"/>
</dbReference>
<reference evidence="4 5" key="1">
    <citation type="submission" date="2014-06" db="EMBL/GenBank/DDBJ databases">
        <title>Evolutionary Origins and Diversification of the Mycorrhizal Mutualists.</title>
        <authorList>
            <consortium name="DOE Joint Genome Institute"/>
            <consortium name="Mycorrhizal Genomics Consortium"/>
            <person name="Kohler A."/>
            <person name="Kuo A."/>
            <person name="Nagy L.G."/>
            <person name="Floudas D."/>
            <person name="Copeland A."/>
            <person name="Barry K.W."/>
            <person name="Cichocki N."/>
            <person name="Veneault-Fourrey C."/>
            <person name="LaButti K."/>
            <person name="Lindquist E.A."/>
            <person name="Lipzen A."/>
            <person name="Lundell T."/>
            <person name="Morin E."/>
            <person name="Murat C."/>
            <person name="Riley R."/>
            <person name="Ohm R."/>
            <person name="Sun H."/>
            <person name="Tunlid A."/>
            <person name="Henrissat B."/>
            <person name="Grigoriev I.V."/>
            <person name="Hibbett D.S."/>
            <person name="Martin F."/>
        </authorList>
    </citation>
    <scope>NUCLEOTIDE SEQUENCE [LARGE SCALE GENOMIC DNA]</scope>
    <source>
        <strain evidence="4 5">SS14</strain>
    </source>
</reference>
<dbReference type="InterPro" id="IPR036852">
    <property type="entry name" value="Peptidase_S8/S53_dom_sf"/>
</dbReference>
<evidence type="ECO:0000313" key="5">
    <source>
        <dbReference type="Proteomes" id="UP000054279"/>
    </source>
</evidence>
<dbReference type="Gene3D" id="3.40.50.200">
    <property type="entry name" value="Peptidase S8/S53 domain"/>
    <property type="match status" value="1"/>
</dbReference>
<keyword evidence="5" id="KW-1185">Reference proteome</keyword>
<name>A0A0C9UZP9_SPHS4</name>
<dbReference type="PROSITE" id="PS51695">
    <property type="entry name" value="SEDOLISIN"/>
    <property type="match status" value="1"/>
</dbReference>
<dbReference type="SUPFAM" id="SSF52743">
    <property type="entry name" value="Subtilisin-like"/>
    <property type="match status" value="1"/>
</dbReference>
<proteinExistence type="predicted"/>
<sequence>MRSSRITPDETPVTDARFLGWALYALNQTNPPQVLTTSYADTKSAVPVDYAERLCNTFAQLGARGISVIFDSGDAGVDNDVDCDAVTDTTPFQPSFPGGCPFFTSVGGTVGINPEFSVGGPASPPSNYRGSGGGFSNRMTSENTQLGSTYEGLFNRSGHAFPDIAAQSSNFAIVDNGETDADSSTSASGPVVAAVISLLNDFRLSNGKPPLGFINS</sequence>
<dbReference type="AlphaFoldDB" id="A0A0C9UZP9"/>
<dbReference type="PANTHER" id="PTHR14218:SF15">
    <property type="entry name" value="TRIPEPTIDYL-PEPTIDASE 1"/>
    <property type="match status" value="1"/>
</dbReference>
<dbReference type="GO" id="GO:0004252">
    <property type="term" value="F:serine-type endopeptidase activity"/>
    <property type="evidence" value="ECO:0007669"/>
    <property type="project" value="InterPro"/>
</dbReference>
<accession>A0A0C9UZP9</accession>
<evidence type="ECO:0000259" key="3">
    <source>
        <dbReference type="PROSITE" id="PS51695"/>
    </source>
</evidence>
<comment type="caution">
    <text evidence="1">Lacks conserved residue(s) required for the propagation of feature annotation.</text>
</comment>
<evidence type="ECO:0000313" key="4">
    <source>
        <dbReference type="EMBL" id="KIJ30841.1"/>
    </source>
</evidence>
<dbReference type="OrthoDB" id="409122at2759"/>
<feature type="region of interest" description="Disordered" evidence="2">
    <location>
        <begin position="120"/>
        <end position="139"/>
    </location>
</feature>
<dbReference type="GO" id="GO:0008240">
    <property type="term" value="F:tripeptidyl-peptidase activity"/>
    <property type="evidence" value="ECO:0007669"/>
    <property type="project" value="TreeGrafter"/>
</dbReference>
<dbReference type="EMBL" id="KN837253">
    <property type="protein sequence ID" value="KIJ30841.1"/>
    <property type="molecule type" value="Genomic_DNA"/>
</dbReference>
<organism evidence="4 5">
    <name type="scientific">Sphaerobolus stellatus (strain SS14)</name>
    <dbReference type="NCBI Taxonomy" id="990650"/>
    <lineage>
        <taxon>Eukaryota</taxon>
        <taxon>Fungi</taxon>
        <taxon>Dikarya</taxon>
        <taxon>Basidiomycota</taxon>
        <taxon>Agaricomycotina</taxon>
        <taxon>Agaricomycetes</taxon>
        <taxon>Phallomycetidae</taxon>
        <taxon>Geastrales</taxon>
        <taxon>Sphaerobolaceae</taxon>
        <taxon>Sphaerobolus</taxon>
    </lineage>
</organism>
<feature type="domain" description="Peptidase S53" evidence="3">
    <location>
        <begin position="1"/>
        <end position="216"/>
    </location>
</feature>
<dbReference type="PANTHER" id="PTHR14218">
    <property type="entry name" value="PROTEASE S8 TRIPEPTIDYL PEPTIDASE I CLN2"/>
    <property type="match status" value="1"/>
</dbReference>
<dbReference type="InterPro" id="IPR030400">
    <property type="entry name" value="Sedolisin_dom"/>
</dbReference>
<gene>
    <name evidence="4" type="ORF">M422DRAFT_267550</name>
</gene>
<protein>
    <submittedName>
        <fullName evidence="4">Unplaced genomic scaffold SPHSTscaffold_178, whole genome shotgun sequence</fullName>
    </submittedName>
</protein>
<dbReference type="HOGENOM" id="CLU_1278335_0_0_1"/>
<evidence type="ECO:0000256" key="1">
    <source>
        <dbReference type="PROSITE-ProRule" id="PRU01032"/>
    </source>
</evidence>
<evidence type="ECO:0000256" key="2">
    <source>
        <dbReference type="SAM" id="MobiDB-lite"/>
    </source>
</evidence>
<dbReference type="GO" id="GO:0006508">
    <property type="term" value="P:proteolysis"/>
    <property type="evidence" value="ECO:0007669"/>
    <property type="project" value="InterPro"/>
</dbReference>
<dbReference type="InterPro" id="IPR050819">
    <property type="entry name" value="Tripeptidyl-peptidase_I"/>
</dbReference>